<keyword evidence="1" id="KW-1133">Transmembrane helix</keyword>
<evidence type="ECO:0000313" key="2">
    <source>
        <dbReference type="EMBL" id="MBG6138381.1"/>
    </source>
</evidence>
<feature type="transmembrane region" description="Helical" evidence="1">
    <location>
        <begin position="28"/>
        <end position="49"/>
    </location>
</feature>
<organism evidence="2 3">
    <name type="scientific">Longispora fulva</name>
    <dbReference type="NCBI Taxonomy" id="619741"/>
    <lineage>
        <taxon>Bacteria</taxon>
        <taxon>Bacillati</taxon>
        <taxon>Actinomycetota</taxon>
        <taxon>Actinomycetes</taxon>
        <taxon>Micromonosporales</taxon>
        <taxon>Micromonosporaceae</taxon>
        <taxon>Longispora</taxon>
    </lineage>
</organism>
<keyword evidence="3" id="KW-1185">Reference proteome</keyword>
<keyword evidence="1" id="KW-0472">Membrane</keyword>
<protein>
    <submittedName>
        <fullName evidence="2">Uncharacterized protein</fullName>
    </submittedName>
</protein>
<proteinExistence type="predicted"/>
<dbReference type="Proteomes" id="UP000622552">
    <property type="component" value="Unassembled WGS sequence"/>
</dbReference>
<evidence type="ECO:0000256" key="1">
    <source>
        <dbReference type="SAM" id="Phobius"/>
    </source>
</evidence>
<gene>
    <name evidence="2" type="ORF">IW245_004575</name>
</gene>
<dbReference type="EMBL" id="JADOUF010000001">
    <property type="protein sequence ID" value="MBG6138381.1"/>
    <property type="molecule type" value="Genomic_DNA"/>
</dbReference>
<comment type="caution">
    <text evidence="2">The sequence shown here is derived from an EMBL/GenBank/DDBJ whole genome shotgun (WGS) entry which is preliminary data.</text>
</comment>
<evidence type="ECO:0000313" key="3">
    <source>
        <dbReference type="Proteomes" id="UP000622552"/>
    </source>
</evidence>
<accession>A0A8J7KLU4</accession>
<sequence length="315" mass="34640">MASRIPLFLTRHPRFAGGLRWRVGRVSAGLLVCGAFGSLLSLAAGFAGVHGLSARRHENFLSVTLTAFRALVGQDSLPIEPGNHLHELLASVAAMVGVLVPALFVGVVFIRLFAIRAFTWRGAINVVTASRTQFPVHLDRFGDSNDAVLQVRFYKHLPRLEIFELRVRAYLRSESQADDGSLFRFTHELDILDAAGDLCEERVFPTCDDARPMTVNIPAGATLVGGRLAQLQGTELTGVRTNLLVLVTGTARGLNVEVSDGHVYDLSRDVQYGRFFTVHNSATVRTRRWRGWDRFEAVQDDDPAVGVPAQREPSP</sequence>
<feature type="transmembrane region" description="Helical" evidence="1">
    <location>
        <begin position="88"/>
        <end position="114"/>
    </location>
</feature>
<name>A0A8J7KLU4_9ACTN</name>
<dbReference type="RefSeq" id="WP_197005151.1">
    <property type="nucleotide sequence ID" value="NZ_BONS01000048.1"/>
</dbReference>
<keyword evidence="1" id="KW-0812">Transmembrane</keyword>
<dbReference type="AlphaFoldDB" id="A0A8J7KLU4"/>
<reference evidence="2" key="1">
    <citation type="submission" date="2020-11" db="EMBL/GenBank/DDBJ databases">
        <title>Sequencing the genomes of 1000 actinobacteria strains.</title>
        <authorList>
            <person name="Klenk H.-P."/>
        </authorList>
    </citation>
    <scope>NUCLEOTIDE SEQUENCE</scope>
    <source>
        <strain evidence="2">DSM 45356</strain>
    </source>
</reference>